<protein>
    <submittedName>
        <fullName evidence="1">Uncharacterized protein</fullName>
    </submittedName>
</protein>
<evidence type="ECO:0000313" key="1">
    <source>
        <dbReference type="EMBL" id="GAF75990.1"/>
    </source>
</evidence>
<accession>X0TIT5</accession>
<gene>
    <name evidence="1" type="ORF">S01H1_13455</name>
</gene>
<comment type="caution">
    <text evidence="1">The sequence shown here is derived from an EMBL/GenBank/DDBJ whole genome shotgun (WGS) entry which is preliminary data.</text>
</comment>
<feature type="non-terminal residue" evidence="1">
    <location>
        <position position="362"/>
    </location>
</feature>
<organism evidence="1">
    <name type="scientific">marine sediment metagenome</name>
    <dbReference type="NCBI Taxonomy" id="412755"/>
    <lineage>
        <taxon>unclassified sequences</taxon>
        <taxon>metagenomes</taxon>
        <taxon>ecological metagenomes</taxon>
    </lineage>
</organism>
<sequence>MEIKLKKKVKVNKYKALLDIGIKERRSDILALLLIAESHDDQLSIPIICNEFIFRDNETIAKRIIQRCQDLDLLDENLKLTEDGLTARNNEMIYYPFTGTYYVWATEDPIFPQIILDIQTVNEEIDFKREIKGYKWEYVNGERTKIEIEKNIIEVPEWLKSVEFFKNIKLFNDDKEDIRIQKIEEKIEPITSEELEIHLKIKNDQTLLELSGIFNDEREFPFFPGIRSIWEQILRHKYQKWDWRDESLKIRYNKASSLEKETFTKILYFPDPIIENYGQFETVDIKIKIKPESDEEATLWANWLLENKIQEFMFPQIFDNYRNQISSMFQGYNIELKPVKEISRSFMSKMVLDEISNDFWFI</sequence>
<dbReference type="EMBL" id="BARS01006944">
    <property type="protein sequence ID" value="GAF75990.1"/>
    <property type="molecule type" value="Genomic_DNA"/>
</dbReference>
<reference evidence="1" key="1">
    <citation type="journal article" date="2014" name="Front. Microbiol.">
        <title>High frequency of phylogenetically diverse reductive dehalogenase-homologous genes in deep subseafloor sedimentary metagenomes.</title>
        <authorList>
            <person name="Kawai M."/>
            <person name="Futagami T."/>
            <person name="Toyoda A."/>
            <person name="Takaki Y."/>
            <person name="Nishi S."/>
            <person name="Hori S."/>
            <person name="Arai W."/>
            <person name="Tsubouchi T."/>
            <person name="Morono Y."/>
            <person name="Uchiyama I."/>
            <person name="Ito T."/>
            <person name="Fujiyama A."/>
            <person name="Inagaki F."/>
            <person name="Takami H."/>
        </authorList>
    </citation>
    <scope>NUCLEOTIDE SEQUENCE</scope>
    <source>
        <strain evidence="1">Expedition CK06-06</strain>
    </source>
</reference>
<name>X0TIT5_9ZZZZ</name>
<dbReference type="AlphaFoldDB" id="X0TIT5"/>
<proteinExistence type="predicted"/>